<feature type="compositionally biased region" description="Polar residues" evidence="1">
    <location>
        <begin position="8"/>
        <end position="17"/>
    </location>
</feature>
<comment type="caution">
    <text evidence="2">The sequence shown here is derived from an EMBL/GenBank/DDBJ whole genome shotgun (WGS) entry which is preliminary data.</text>
</comment>
<sequence>MREKQNEISHANVSKSVGQHEYLQDEHLGNGVNTSPQPVSSLNNAWVVERPREDDTKSTPAPHLVADTDTKTKNCAAEREAANVLENCRLRHVIYAIWKIGGSRIRDNPRRYFPLDDVL</sequence>
<evidence type="ECO:0000313" key="3">
    <source>
        <dbReference type="Proteomes" id="UP000324222"/>
    </source>
</evidence>
<evidence type="ECO:0000256" key="1">
    <source>
        <dbReference type="SAM" id="MobiDB-lite"/>
    </source>
</evidence>
<reference evidence="2 3" key="1">
    <citation type="submission" date="2019-05" db="EMBL/GenBank/DDBJ databases">
        <title>Another draft genome of Portunus trituberculatus and its Hox gene families provides insights of decapod evolution.</title>
        <authorList>
            <person name="Jeong J.-H."/>
            <person name="Song I."/>
            <person name="Kim S."/>
            <person name="Choi T."/>
            <person name="Kim D."/>
            <person name="Ryu S."/>
            <person name="Kim W."/>
        </authorList>
    </citation>
    <scope>NUCLEOTIDE SEQUENCE [LARGE SCALE GENOMIC DNA]</scope>
    <source>
        <tissue evidence="2">Muscle</tissue>
    </source>
</reference>
<feature type="region of interest" description="Disordered" evidence="1">
    <location>
        <begin position="1"/>
        <end position="40"/>
    </location>
</feature>
<keyword evidence="3" id="KW-1185">Reference proteome</keyword>
<dbReference type="Proteomes" id="UP000324222">
    <property type="component" value="Unassembled WGS sequence"/>
</dbReference>
<dbReference type="AlphaFoldDB" id="A0A5B7GG99"/>
<accession>A0A5B7GG99</accession>
<feature type="compositionally biased region" description="Polar residues" evidence="1">
    <location>
        <begin position="31"/>
        <end position="40"/>
    </location>
</feature>
<dbReference type="EMBL" id="VSRR010014009">
    <property type="protein sequence ID" value="MPC56529.1"/>
    <property type="molecule type" value="Genomic_DNA"/>
</dbReference>
<organism evidence="2 3">
    <name type="scientific">Portunus trituberculatus</name>
    <name type="common">Swimming crab</name>
    <name type="synonym">Neptunus trituberculatus</name>
    <dbReference type="NCBI Taxonomy" id="210409"/>
    <lineage>
        <taxon>Eukaryota</taxon>
        <taxon>Metazoa</taxon>
        <taxon>Ecdysozoa</taxon>
        <taxon>Arthropoda</taxon>
        <taxon>Crustacea</taxon>
        <taxon>Multicrustacea</taxon>
        <taxon>Malacostraca</taxon>
        <taxon>Eumalacostraca</taxon>
        <taxon>Eucarida</taxon>
        <taxon>Decapoda</taxon>
        <taxon>Pleocyemata</taxon>
        <taxon>Brachyura</taxon>
        <taxon>Eubrachyura</taxon>
        <taxon>Portunoidea</taxon>
        <taxon>Portunidae</taxon>
        <taxon>Portuninae</taxon>
        <taxon>Portunus</taxon>
    </lineage>
</organism>
<proteinExistence type="predicted"/>
<protein>
    <submittedName>
        <fullName evidence="2">Uncharacterized protein</fullName>
    </submittedName>
</protein>
<evidence type="ECO:0000313" key="2">
    <source>
        <dbReference type="EMBL" id="MPC56529.1"/>
    </source>
</evidence>
<gene>
    <name evidence="2" type="ORF">E2C01_050491</name>
</gene>
<name>A0A5B7GG99_PORTR</name>